<keyword evidence="2" id="KW-0479">Metal-binding</keyword>
<keyword evidence="4" id="KW-0862">Zinc</keyword>
<evidence type="ECO:0000313" key="10">
    <source>
        <dbReference type="EMBL" id="OXT02704.1"/>
    </source>
</evidence>
<evidence type="ECO:0000256" key="2">
    <source>
        <dbReference type="ARBA" id="ARBA00022723"/>
    </source>
</evidence>
<dbReference type="PROSITE" id="PS00178">
    <property type="entry name" value="AA_TRNA_LIGASE_I"/>
    <property type="match status" value="1"/>
</dbReference>
<protein>
    <submittedName>
        <fullName evidence="10">tRNA glutamyl-Q(34) synthetase GluQRS</fullName>
    </submittedName>
</protein>
<evidence type="ECO:0000256" key="8">
    <source>
        <dbReference type="SAM" id="MobiDB-lite"/>
    </source>
</evidence>
<evidence type="ECO:0000256" key="7">
    <source>
        <dbReference type="RuleBase" id="RU363037"/>
    </source>
</evidence>
<feature type="domain" description="Glutamyl/glutaminyl-tRNA synthetase class Ib catalytic" evidence="9">
    <location>
        <begin position="11"/>
        <end position="275"/>
    </location>
</feature>
<dbReference type="InterPro" id="IPR020058">
    <property type="entry name" value="Glu/Gln-tRNA-synth_Ib_cat-dom"/>
</dbReference>
<dbReference type="InterPro" id="IPR049940">
    <property type="entry name" value="GluQ/Sye"/>
</dbReference>
<keyword evidence="5 7" id="KW-0067">ATP-binding</keyword>
<reference evidence="11" key="1">
    <citation type="journal article" date="2017" name="Int. J. Syst. Evol. Microbiol.">
        <title>Notoacmeibacter marinus gen. nov., sp. nov., isolated from the gut of a limpet and proposal of Notoacmeibacteraceae fam. nov. in the order Rhizobiales of the class Alphaproteobacteria.</title>
        <authorList>
            <person name="Huang Z."/>
            <person name="Guo F."/>
            <person name="Lai Q."/>
        </authorList>
    </citation>
    <scope>NUCLEOTIDE SEQUENCE [LARGE SCALE GENOMIC DNA]</scope>
    <source>
        <strain evidence="11">XMTR2A4</strain>
    </source>
</reference>
<evidence type="ECO:0000256" key="3">
    <source>
        <dbReference type="ARBA" id="ARBA00022741"/>
    </source>
</evidence>
<gene>
    <name evidence="10" type="ORF">B7H23_07415</name>
</gene>
<keyword evidence="3 7" id="KW-0547">Nucleotide-binding</keyword>
<dbReference type="Gene3D" id="3.40.50.620">
    <property type="entry name" value="HUPs"/>
    <property type="match status" value="1"/>
</dbReference>
<evidence type="ECO:0000256" key="1">
    <source>
        <dbReference type="ARBA" id="ARBA00022598"/>
    </source>
</evidence>
<dbReference type="InterPro" id="IPR001412">
    <property type="entry name" value="aa-tRNA-synth_I_CS"/>
</dbReference>
<evidence type="ECO:0000313" key="11">
    <source>
        <dbReference type="Proteomes" id="UP000215405"/>
    </source>
</evidence>
<comment type="caution">
    <text evidence="10">The sequence shown here is derived from an EMBL/GenBank/DDBJ whole genome shotgun (WGS) entry which is preliminary data.</text>
</comment>
<dbReference type="NCBIfam" id="NF004315">
    <property type="entry name" value="PRK05710.1-4"/>
    <property type="match status" value="1"/>
</dbReference>
<comment type="similarity">
    <text evidence="7">Belongs to the class-I aminoacyl-tRNA synthetase family.</text>
</comment>
<dbReference type="GO" id="GO:0005524">
    <property type="term" value="F:ATP binding"/>
    <property type="evidence" value="ECO:0007669"/>
    <property type="project" value="UniProtKB-KW"/>
</dbReference>
<accession>A0A231V3G8</accession>
<organism evidence="10 11">
    <name type="scientific">Notoacmeibacter marinus</name>
    <dbReference type="NCBI Taxonomy" id="1876515"/>
    <lineage>
        <taxon>Bacteria</taxon>
        <taxon>Pseudomonadati</taxon>
        <taxon>Pseudomonadota</taxon>
        <taxon>Alphaproteobacteria</taxon>
        <taxon>Hyphomicrobiales</taxon>
        <taxon>Notoacmeibacteraceae</taxon>
        <taxon>Notoacmeibacter</taxon>
    </lineage>
</organism>
<proteinExistence type="inferred from homology"/>
<dbReference type="PANTHER" id="PTHR43311">
    <property type="entry name" value="GLUTAMATE--TRNA LIGASE"/>
    <property type="match status" value="1"/>
</dbReference>
<dbReference type="Pfam" id="PF00749">
    <property type="entry name" value="tRNA-synt_1c"/>
    <property type="match status" value="1"/>
</dbReference>
<evidence type="ECO:0000256" key="4">
    <source>
        <dbReference type="ARBA" id="ARBA00022833"/>
    </source>
</evidence>
<dbReference type="InterPro" id="IPR014729">
    <property type="entry name" value="Rossmann-like_a/b/a_fold"/>
</dbReference>
<keyword evidence="6 7" id="KW-0030">Aminoacyl-tRNA synthetase</keyword>
<feature type="compositionally biased region" description="Basic and acidic residues" evidence="8">
    <location>
        <begin position="127"/>
        <end position="146"/>
    </location>
</feature>
<evidence type="ECO:0000256" key="6">
    <source>
        <dbReference type="ARBA" id="ARBA00023146"/>
    </source>
</evidence>
<dbReference type="GO" id="GO:0004818">
    <property type="term" value="F:glutamate-tRNA ligase activity"/>
    <property type="evidence" value="ECO:0007669"/>
    <property type="project" value="TreeGrafter"/>
</dbReference>
<dbReference type="PRINTS" id="PR00987">
    <property type="entry name" value="TRNASYNTHGLU"/>
</dbReference>
<dbReference type="GO" id="GO:0005829">
    <property type="term" value="C:cytosol"/>
    <property type="evidence" value="ECO:0007669"/>
    <property type="project" value="TreeGrafter"/>
</dbReference>
<evidence type="ECO:0000259" key="9">
    <source>
        <dbReference type="Pfam" id="PF00749"/>
    </source>
</evidence>
<keyword evidence="7" id="KW-0648">Protein biosynthesis</keyword>
<feature type="region of interest" description="Disordered" evidence="8">
    <location>
        <begin position="119"/>
        <end position="146"/>
    </location>
</feature>
<keyword evidence="11" id="KW-1185">Reference proteome</keyword>
<keyword evidence="1 7" id="KW-0436">Ligase</keyword>
<name>A0A231V3G8_9HYPH</name>
<evidence type="ECO:0000256" key="5">
    <source>
        <dbReference type="ARBA" id="ARBA00022840"/>
    </source>
</evidence>
<dbReference type="PANTHER" id="PTHR43311:SF1">
    <property type="entry name" value="GLUTAMYL-Q TRNA(ASP) SYNTHETASE"/>
    <property type="match status" value="1"/>
</dbReference>
<dbReference type="Proteomes" id="UP000215405">
    <property type="component" value="Unassembled WGS sequence"/>
</dbReference>
<dbReference type="EMBL" id="NBYO01000001">
    <property type="protein sequence ID" value="OXT02704.1"/>
    <property type="molecule type" value="Genomic_DNA"/>
</dbReference>
<dbReference type="AlphaFoldDB" id="A0A231V3G8"/>
<sequence>MMNAFADKPVFRFAPSPNGALHLGHARSAILNDEAARRSGGRLLLRMEDIDRARCTPELERQIKNDLDWLNIRFEGPLRRQSEHFAFYGQGLERLRGMGLAYTSFMTRGELRQMVAEADAAGTPWPRDPDGAPHPPASEKSRSEEDCRKLMAKGRAYAWRLDMNAALERLGRTEISWRESAAPLQEPDEARFDPRQWGDVVLARKDTPTSYHLAVVMDDAYQAVSHVIRGRDLYTATAVHRVLQSLLDLPEPTYHHHALILDENGRKLSKSSGSAALSARRIAGSSAAETRALSLSVDEPVAGFSLPETSG</sequence>
<dbReference type="RefSeq" id="WP_094076655.1">
    <property type="nucleotide sequence ID" value="NZ_NBYO01000001.1"/>
</dbReference>
<dbReference type="GO" id="GO:0006424">
    <property type="term" value="P:glutamyl-tRNA aminoacylation"/>
    <property type="evidence" value="ECO:0007669"/>
    <property type="project" value="TreeGrafter"/>
</dbReference>
<dbReference type="InterPro" id="IPR000924">
    <property type="entry name" value="Glu/Gln-tRNA-synth"/>
</dbReference>
<dbReference type="SUPFAM" id="SSF52374">
    <property type="entry name" value="Nucleotidylyl transferase"/>
    <property type="match status" value="1"/>
</dbReference>